<dbReference type="HOGENOM" id="CLU_3384819_0_0_1"/>
<dbReference type="VEuPathDB" id="FungiDB:FOMG_07140"/>
<sequence>MPSRRQVKGKDYWSLTAHQVSNMIQGFWQNFHS</sequence>
<reference evidence="1" key="2">
    <citation type="submission" date="2012-05" db="EMBL/GenBank/DDBJ databases">
        <title>Annotation of the Genome Sequence of Fusarium oxysporum f. sp. melonis 26406.</title>
        <authorList>
            <consortium name="The Broad Institute Genomics Platform"/>
            <person name="Ma L.-J."/>
            <person name="Corby-Kistler H."/>
            <person name="Broz K."/>
            <person name="Gale L.R."/>
            <person name="Jonkers W."/>
            <person name="O'Donnell K."/>
            <person name="Ploetz R."/>
            <person name="Steinberg C."/>
            <person name="Schwartz D.C."/>
            <person name="VanEtten H."/>
            <person name="Zhou S."/>
            <person name="Young S.K."/>
            <person name="Zeng Q."/>
            <person name="Gargeya S."/>
            <person name="Fitzgerald M."/>
            <person name="Abouelleil A."/>
            <person name="Alvarado L."/>
            <person name="Chapman S.B."/>
            <person name="Gainer-Dewar J."/>
            <person name="Goldberg J."/>
            <person name="Griggs A."/>
            <person name="Gujja S."/>
            <person name="Hansen M."/>
            <person name="Howarth C."/>
            <person name="Imamovic A."/>
            <person name="Ireland A."/>
            <person name="Larimer J."/>
            <person name="McCowan C."/>
            <person name="Murphy C."/>
            <person name="Pearson M."/>
            <person name="Poon T.W."/>
            <person name="Priest M."/>
            <person name="Roberts A."/>
            <person name="Saif S."/>
            <person name="Shea T."/>
            <person name="Sykes S."/>
            <person name="Wortman J."/>
            <person name="Nusbaum C."/>
            <person name="Birren B."/>
        </authorList>
    </citation>
    <scope>NUCLEOTIDE SEQUENCE</scope>
    <source>
        <strain evidence="1">26406</strain>
    </source>
</reference>
<dbReference type="EMBL" id="JH659332">
    <property type="protein sequence ID" value="EXK40184.1"/>
    <property type="molecule type" value="Genomic_DNA"/>
</dbReference>
<dbReference type="AlphaFoldDB" id="X0A7T4"/>
<organism evidence="1">
    <name type="scientific">Fusarium oxysporum f. sp. melonis 26406</name>
    <dbReference type="NCBI Taxonomy" id="1089452"/>
    <lineage>
        <taxon>Eukaryota</taxon>
        <taxon>Fungi</taxon>
        <taxon>Dikarya</taxon>
        <taxon>Ascomycota</taxon>
        <taxon>Pezizomycotina</taxon>
        <taxon>Sordariomycetes</taxon>
        <taxon>Hypocreomycetidae</taxon>
        <taxon>Hypocreales</taxon>
        <taxon>Nectriaceae</taxon>
        <taxon>Fusarium</taxon>
        <taxon>Fusarium oxysporum species complex</taxon>
    </lineage>
</organism>
<dbReference type="Proteomes" id="UP000030703">
    <property type="component" value="Unassembled WGS sequence"/>
</dbReference>
<name>X0A7T4_FUSOX</name>
<proteinExistence type="predicted"/>
<protein>
    <submittedName>
        <fullName evidence="1">Uncharacterized protein</fullName>
    </submittedName>
</protein>
<reference evidence="1" key="1">
    <citation type="submission" date="2012-04" db="EMBL/GenBank/DDBJ databases">
        <title>The Genome Sequence of Fusarium oxysporum melonis.</title>
        <authorList>
            <consortium name="The Broad Institute Genome Sequencing Platform"/>
            <person name="Ma L.-J."/>
            <person name="Gale L.R."/>
            <person name="Schwartz D.C."/>
            <person name="Zhou S."/>
            <person name="Corby-Kistler H."/>
            <person name="Young S.K."/>
            <person name="Zeng Q."/>
            <person name="Gargeya S."/>
            <person name="Fitzgerald M."/>
            <person name="Haas B."/>
            <person name="Abouelleil A."/>
            <person name="Alvarado L."/>
            <person name="Arachchi H.M."/>
            <person name="Berlin A."/>
            <person name="Brown A."/>
            <person name="Chapman S.B."/>
            <person name="Chen Z."/>
            <person name="Dunbar C."/>
            <person name="Freedman E."/>
            <person name="Gearin G."/>
            <person name="Goldberg J."/>
            <person name="Griggs A."/>
            <person name="Gujja S."/>
            <person name="Heiman D."/>
            <person name="Howarth C."/>
            <person name="Larson L."/>
            <person name="Lui A."/>
            <person name="MacDonald P.J.P."/>
            <person name="Montmayeur A."/>
            <person name="Murphy C."/>
            <person name="Neiman D."/>
            <person name="Pearson M."/>
            <person name="Priest M."/>
            <person name="Roberts A."/>
            <person name="Saif S."/>
            <person name="Shea T."/>
            <person name="Shenoy N."/>
            <person name="Sisk P."/>
            <person name="Stolte C."/>
            <person name="Sykes S."/>
            <person name="Wortman J."/>
            <person name="Nusbaum C."/>
            <person name="Birren B."/>
        </authorList>
    </citation>
    <scope>NUCLEOTIDE SEQUENCE</scope>
    <source>
        <strain evidence="1">26406</strain>
    </source>
</reference>
<accession>X0A7T4</accession>
<gene>
    <name evidence="1" type="ORF">FOMG_07140</name>
</gene>
<evidence type="ECO:0000313" key="1">
    <source>
        <dbReference type="EMBL" id="EXK40184.1"/>
    </source>
</evidence>